<dbReference type="EMBL" id="BARS01013343">
    <property type="protein sequence ID" value="GAF95872.1"/>
    <property type="molecule type" value="Genomic_DNA"/>
</dbReference>
<feature type="non-terminal residue" evidence="1">
    <location>
        <position position="1"/>
    </location>
</feature>
<comment type="caution">
    <text evidence="1">The sequence shown here is derived from an EMBL/GenBank/DDBJ whole genome shotgun (WGS) entry which is preliminary data.</text>
</comment>
<evidence type="ECO:0000313" key="1">
    <source>
        <dbReference type="EMBL" id="GAF95872.1"/>
    </source>
</evidence>
<protein>
    <submittedName>
        <fullName evidence="1">Uncharacterized protein</fullName>
    </submittedName>
</protein>
<reference evidence="1" key="1">
    <citation type="journal article" date="2014" name="Front. Microbiol.">
        <title>High frequency of phylogenetically diverse reductive dehalogenase-homologous genes in deep subseafloor sedimentary metagenomes.</title>
        <authorList>
            <person name="Kawai M."/>
            <person name="Futagami T."/>
            <person name="Toyoda A."/>
            <person name="Takaki Y."/>
            <person name="Nishi S."/>
            <person name="Hori S."/>
            <person name="Arai W."/>
            <person name="Tsubouchi T."/>
            <person name="Morono Y."/>
            <person name="Uchiyama I."/>
            <person name="Ito T."/>
            <person name="Fujiyama A."/>
            <person name="Inagaki F."/>
            <person name="Takami H."/>
        </authorList>
    </citation>
    <scope>NUCLEOTIDE SEQUENCE</scope>
    <source>
        <strain evidence="1">Expedition CK06-06</strain>
    </source>
</reference>
<organism evidence="1">
    <name type="scientific">marine sediment metagenome</name>
    <dbReference type="NCBI Taxonomy" id="412755"/>
    <lineage>
        <taxon>unclassified sequences</taxon>
        <taxon>metagenomes</taxon>
        <taxon>ecological metagenomes</taxon>
    </lineage>
</organism>
<gene>
    <name evidence="1" type="ORF">S01H1_23232</name>
</gene>
<dbReference type="AlphaFoldDB" id="X0U679"/>
<name>X0U679_9ZZZZ</name>
<proteinExistence type="predicted"/>
<feature type="non-terminal residue" evidence="1">
    <location>
        <position position="156"/>
    </location>
</feature>
<accession>X0U679</accession>
<sequence>WAAEASFRHALVAYKQRRYEDATGQWTLLARNAHGDEAARLLFWAAKAALAAHSPDGPTTLERAAAAAPDSYYGLRAALLASDSPQGDPLKTDVALLPDDAPDWSAADAWLADALRMDPAVAVDRILLDPRWALGQELLALGMRREASAEFTALLD</sequence>